<reference evidence="1" key="1">
    <citation type="submission" date="2018-06" db="EMBL/GenBank/DDBJ databases">
        <authorList>
            <person name="Zhirakovskaya E."/>
        </authorList>
    </citation>
    <scope>NUCLEOTIDE SEQUENCE</scope>
</reference>
<dbReference type="AlphaFoldDB" id="A0A3B1BY89"/>
<organism evidence="1">
    <name type="scientific">hydrothermal vent metagenome</name>
    <dbReference type="NCBI Taxonomy" id="652676"/>
    <lineage>
        <taxon>unclassified sequences</taxon>
        <taxon>metagenomes</taxon>
        <taxon>ecological metagenomes</taxon>
    </lineage>
</organism>
<evidence type="ECO:0000313" key="1">
    <source>
        <dbReference type="EMBL" id="VAX09597.1"/>
    </source>
</evidence>
<sequence length="141" mass="15650">MALTYKIFNDGLTVIATASGCVTGEEFTDYAFWLIKNHGALLKPNLQHMIICRQLEDIQVTEQDIHRLAHINLTYGAGRGKIHTAIVSQNSEVKKLASLHKTLSQLANIEVALFENHTKALDWLDVNEDKPCAYAAKMATG</sequence>
<gene>
    <name evidence="1" type="ORF">MNBD_GAMMA25-2224</name>
</gene>
<dbReference type="PROSITE" id="PS51257">
    <property type="entry name" value="PROKAR_LIPOPROTEIN"/>
    <property type="match status" value="1"/>
</dbReference>
<protein>
    <recommendedName>
        <fullName evidence="2">STAS/SEC14 domain-containing protein</fullName>
    </recommendedName>
</protein>
<evidence type="ECO:0008006" key="2">
    <source>
        <dbReference type="Google" id="ProtNLM"/>
    </source>
</evidence>
<accession>A0A3B1BY89</accession>
<proteinExistence type="predicted"/>
<name>A0A3B1BY89_9ZZZZ</name>
<dbReference type="EMBL" id="UOFY01000039">
    <property type="protein sequence ID" value="VAX09597.1"/>
    <property type="molecule type" value="Genomic_DNA"/>
</dbReference>